<dbReference type="PANTHER" id="PTHR12992:SF11">
    <property type="entry name" value="MITOCHONDRIAL COENZYME A DIPHOSPHATASE NUDT8"/>
    <property type="match status" value="1"/>
</dbReference>
<organism evidence="8 9">
    <name type="scientific">Nocardioides marmorisolisilvae</name>
    <dbReference type="NCBI Taxonomy" id="1542737"/>
    <lineage>
        <taxon>Bacteria</taxon>
        <taxon>Bacillati</taxon>
        <taxon>Actinomycetota</taxon>
        <taxon>Actinomycetes</taxon>
        <taxon>Propionibacteriales</taxon>
        <taxon>Nocardioidaceae</taxon>
        <taxon>Nocardioides</taxon>
    </lineage>
</organism>
<dbReference type="SUPFAM" id="SSF55811">
    <property type="entry name" value="Nudix"/>
    <property type="match status" value="1"/>
</dbReference>
<evidence type="ECO:0000259" key="7">
    <source>
        <dbReference type="PROSITE" id="PS51462"/>
    </source>
</evidence>
<dbReference type="PANTHER" id="PTHR12992">
    <property type="entry name" value="NUDIX HYDROLASE"/>
    <property type="match status" value="1"/>
</dbReference>
<protein>
    <submittedName>
        <fullName evidence="8">CoA pyrophosphatase</fullName>
    </submittedName>
</protein>
<evidence type="ECO:0000256" key="3">
    <source>
        <dbReference type="ARBA" id="ARBA00022723"/>
    </source>
</evidence>
<dbReference type="AlphaFoldDB" id="A0A3N0DWY9"/>
<evidence type="ECO:0000256" key="5">
    <source>
        <dbReference type="ARBA" id="ARBA00022842"/>
    </source>
</evidence>
<feature type="domain" description="Nudix hydrolase" evidence="7">
    <location>
        <begin position="5"/>
        <end position="142"/>
    </location>
</feature>
<reference evidence="8 9" key="1">
    <citation type="submission" date="2018-11" db="EMBL/GenBank/DDBJ databases">
        <authorList>
            <person name="Li F."/>
        </authorList>
    </citation>
    <scope>NUCLEOTIDE SEQUENCE [LARGE SCALE GENOMIC DNA]</scope>
    <source>
        <strain evidence="8 9">KIS18-7</strain>
    </source>
</reference>
<dbReference type="InterPro" id="IPR000086">
    <property type="entry name" value="NUDIX_hydrolase_dom"/>
</dbReference>
<dbReference type="CDD" id="cd03426">
    <property type="entry name" value="NUDIX_CoAse_Nudt7"/>
    <property type="match status" value="1"/>
</dbReference>
<dbReference type="InterPro" id="IPR015797">
    <property type="entry name" value="NUDIX_hydrolase-like_dom_sf"/>
</dbReference>
<accession>A0A3N0DWY9</accession>
<dbReference type="GO" id="GO:0046872">
    <property type="term" value="F:metal ion binding"/>
    <property type="evidence" value="ECO:0007669"/>
    <property type="project" value="UniProtKB-KW"/>
</dbReference>
<dbReference type="EMBL" id="RJSG01000002">
    <property type="protein sequence ID" value="RNL80130.1"/>
    <property type="molecule type" value="Genomic_DNA"/>
</dbReference>
<evidence type="ECO:0000256" key="4">
    <source>
        <dbReference type="ARBA" id="ARBA00022801"/>
    </source>
</evidence>
<comment type="caution">
    <text evidence="8">The sequence shown here is derived from an EMBL/GenBank/DDBJ whole genome shotgun (WGS) entry which is preliminary data.</text>
</comment>
<evidence type="ECO:0000313" key="9">
    <source>
        <dbReference type="Proteomes" id="UP000277094"/>
    </source>
</evidence>
<dbReference type="Pfam" id="PF00293">
    <property type="entry name" value="NUDIX"/>
    <property type="match status" value="1"/>
</dbReference>
<dbReference type="InterPro" id="IPR020084">
    <property type="entry name" value="NUDIX_hydrolase_CS"/>
</dbReference>
<keyword evidence="4" id="KW-0378">Hydrolase</keyword>
<evidence type="ECO:0000256" key="2">
    <source>
        <dbReference type="ARBA" id="ARBA00001946"/>
    </source>
</evidence>
<evidence type="ECO:0000256" key="6">
    <source>
        <dbReference type="ARBA" id="ARBA00023211"/>
    </source>
</evidence>
<dbReference type="RefSeq" id="WP_123234632.1">
    <property type="nucleotide sequence ID" value="NZ_RJSG01000002.1"/>
</dbReference>
<evidence type="ECO:0000313" key="8">
    <source>
        <dbReference type="EMBL" id="RNL80130.1"/>
    </source>
</evidence>
<dbReference type="GO" id="GO:0010945">
    <property type="term" value="F:coenzyme A diphosphatase activity"/>
    <property type="evidence" value="ECO:0007669"/>
    <property type="project" value="InterPro"/>
</dbReference>
<keyword evidence="3" id="KW-0479">Metal-binding</keyword>
<dbReference type="InterPro" id="IPR045121">
    <property type="entry name" value="CoAse"/>
</dbReference>
<sequence>MANGQVDAAVLIPIFEGDRGPVIVYTERSADLRKHAGEISFPGGRQDPGETLLQTALREAEEEIGLPRDSVEIVDELDPIGTFVSGFRVFPFVGRIPAGSTWTPHPVEVAAVLELPLVDVRAGHRFERLWSKGVPVRTDTYTVDGHLIWGATARITRQLLDRLPG</sequence>
<comment type="cofactor">
    <cofactor evidence="2">
        <name>Mg(2+)</name>
        <dbReference type="ChEBI" id="CHEBI:18420"/>
    </cofactor>
</comment>
<dbReference type="PROSITE" id="PS51462">
    <property type="entry name" value="NUDIX"/>
    <property type="match status" value="1"/>
</dbReference>
<proteinExistence type="predicted"/>
<gene>
    <name evidence="8" type="ORF">EFL95_14565</name>
</gene>
<name>A0A3N0DWY9_9ACTN</name>
<keyword evidence="9" id="KW-1185">Reference proteome</keyword>
<keyword evidence="6" id="KW-0464">Manganese</keyword>
<dbReference type="OrthoDB" id="9802805at2"/>
<dbReference type="Proteomes" id="UP000277094">
    <property type="component" value="Unassembled WGS sequence"/>
</dbReference>
<keyword evidence="5" id="KW-0460">Magnesium</keyword>
<dbReference type="PROSITE" id="PS00893">
    <property type="entry name" value="NUDIX_BOX"/>
    <property type="match status" value="1"/>
</dbReference>
<evidence type="ECO:0000256" key="1">
    <source>
        <dbReference type="ARBA" id="ARBA00001936"/>
    </source>
</evidence>
<dbReference type="Gene3D" id="3.90.79.10">
    <property type="entry name" value="Nucleoside Triphosphate Pyrophosphohydrolase"/>
    <property type="match status" value="1"/>
</dbReference>
<comment type="cofactor">
    <cofactor evidence="1">
        <name>Mn(2+)</name>
        <dbReference type="ChEBI" id="CHEBI:29035"/>
    </cofactor>
</comment>